<dbReference type="InterPro" id="IPR001453">
    <property type="entry name" value="MoaB/Mog_dom"/>
</dbReference>
<dbReference type="Pfam" id="PF00994">
    <property type="entry name" value="MoCF_biosynth"/>
    <property type="match status" value="1"/>
</dbReference>
<dbReference type="InterPro" id="IPR002820">
    <property type="entry name" value="Mopterin_CF_biosynth-C_dom"/>
</dbReference>
<dbReference type="InterPro" id="IPR012247">
    <property type="entry name" value="MoaC_MogA"/>
</dbReference>
<reference evidence="4" key="1">
    <citation type="submission" date="2018-05" db="EMBL/GenBank/DDBJ databases">
        <authorList>
            <person name="Lanie J.A."/>
            <person name="Ng W.-L."/>
            <person name="Kazmierczak K.M."/>
            <person name="Andrzejewski T.M."/>
            <person name="Davidsen T.M."/>
            <person name="Wayne K.J."/>
            <person name="Tettelin H."/>
            <person name="Glass J.I."/>
            <person name="Rusch D."/>
            <person name="Podicherti R."/>
            <person name="Tsui H.-C.T."/>
            <person name="Winkler M.E."/>
        </authorList>
    </citation>
    <scope>NUCLEOTIDE SEQUENCE</scope>
</reference>
<protein>
    <recommendedName>
        <fullName evidence="3">MoaB/Mog domain-containing protein</fullName>
    </recommendedName>
</protein>
<gene>
    <name evidence="4" type="ORF">METZ01_LOCUS79566</name>
</gene>
<evidence type="ECO:0000259" key="3">
    <source>
        <dbReference type="SMART" id="SM00852"/>
    </source>
</evidence>
<dbReference type="InterPro" id="IPR023045">
    <property type="entry name" value="MoaC"/>
</dbReference>
<proteinExistence type="predicted"/>
<evidence type="ECO:0000313" key="4">
    <source>
        <dbReference type="EMBL" id="SVA26712.1"/>
    </source>
</evidence>
<organism evidence="4">
    <name type="scientific">marine metagenome</name>
    <dbReference type="NCBI Taxonomy" id="408172"/>
    <lineage>
        <taxon>unclassified sequences</taxon>
        <taxon>metagenomes</taxon>
        <taxon>ecological metagenomes</taxon>
    </lineage>
</organism>
<dbReference type="NCBIfam" id="TIGR00581">
    <property type="entry name" value="moaC"/>
    <property type="match status" value="1"/>
</dbReference>
<accession>A0A381UES2</accession>
<feature type="domain" description="MoaB/Mog" evidence="3">
    <location>
        <begin position="124"/>
        <end position="267"/>
    </location>
</feature>
<name>A0A381UES2_9ZZZZ</name>
<comment type="pathway">
    <text evidence="1">Cofactor biosynthesis; molybdopterin biosynthesis.</text>
</comment>
<dbReference type="GO" id="GO:0006777">
    <property type="term" value="P:Mo-molybdopterin cofactor biosynthetic process"/>
    <property type="evidence" value="ECO:0007669"/>
    <property type="project" value="UniProtKB-KW"/>
</dbReference>
<keyword evidence="2" id="KW-0501">Molybdenum cofactor biosynthesis</keyword>
<evidence type="ECO:0000256" key="1">
    <source>
        <dbReference type="ARBA" id="ARBA00005046"/>
    </source>
</evidence>
<dbReference type="SUPFAM" id="SSF53218">
    <property type="entry name" value="Molybdenum cofactor biosynthesis proteins"/>
    <property type="match status" value="1"/>
</dbReference>
<sequence>PETILAIQNDALPKGNVLTTAKISGIQSAKKTAEMIPMCHQLNLSYVDIEFEFESDAICIRSIVKTKEATGVEMEALSAVSGAALTIYDMCKSVDKSMIIGEIKLVKKIGGKSDHAVEYRPDVGVITLSDSISSGQGEDKSGPILIDGFSNAGCLVNHHETFPDGSEKLISTIQDWIKDGVELIITTGGTGLGPRDLTIETMEKVFDSKLPGVEQALHAYGRGKVKTAMLSRLTAGVVNGVIVICLPGSTGAAKDALQVLIPTIFHSFHMMKGEKH</sequence>
<dbReference type="InterPro" id="IPR008284">
    <property type="entry name" value="MoCF_biosynth_CS"/>
</dbReference>
<dbReference type="AlphaFoldDB" id="A0A381UES2"/>
<dbReference type="PIRSF" id="PIRSF036594">
    <property type="entry name" value="MoaC_MogA"/>
    <property type="match status" value="1"/>
</dbReference>
<dbReference type="InterPro" id="IPR036522">
    <property type="entry name" value="MoaC_sf"/>
</dbReference>
<dbReference type="Gene3D" id="3.30.70.640">
    <property type="entry name" value="Molybdopterin cofactor biosynthesis C (MoaC) domain"/>
    <property type="match status" value="1"/>
</dbReference>
<dbReference type="CDD" id="cd00886">
    <property type="entry name" value="MogA_MoaB"/>
    <property type="match status" value="1"/>
</dbReference>
<dbReference type="NCBIfam" id="NF002947">
    <property type="entry name" value="PRK03604.1"/>
    <property type="match status" value="1"/>
</dbReference>
<dbReference type="PANTHER" id="PTHR43764">
    <property type="entry name" value="MOLYBDENUM COFACTOR BIOSYNTHESIS"/>
    <property type="match status" value="1"/>
</dbReference>
<dbReference type="EMBL" id="UINC01006299">
    <property type="protein sequence ID" value="SVA26712.1"/>
    <property type="molecule type" value="Genomic_DNA"/>
</dbReference>
<dbReference type="Pfam" id="PF01967">
    <property type="entry name" value="MoaC"/>
    <property type="match status" value="1"/>
</dbReference>
<dbReference type="UniPathway" id="UPA00344"/>
<dbReference type="NCBIfam" id="TIGR00177">
    <property type="entry name" value="molyb_syn"/>
    <property type="match status" value="1"/>
</dbReference>
<feature type="non-terminal residue" evidence="4">
    <location>
        <position position="1"/>
    </location>
</feature>
<dbReference type="InterPro" id="IPR036425">
    <property type="entry name" value="MoaB/Mog-like_dom_sf"/>
</dbReference>
<dbReference type="Gene3D" id="3.40.980.10">
    <property type="entry name" value="MoaB/Mog-like domain"/>
    <property type="match status" value="1"/>
</dbReference>
<evidence type="ECO:0000256" key="2">
    <source>
        <dbReference type="ARBA" id="ARBA00023150"/>
    </source>
</evidence>
<dbReference type="SMART" id="SM00852">
    <property type="entry name" value="MoCF_biosynth"/>
    <property type="match status" value="1"/>
</dbReference>
<dbReference type="PROSITE" id="PS01078">
    <property type="entry name" value="MOCF_BIOSYNTHESIS_1"/>
    <property type="match status" value="1"/>
</dbReference>
<dbReference type="PANTHER" id="PTHR43764:SF1">
    <property type="entry name" value="MOLYBDOPTERIN MOLYBDOTRANSFERASE"/>
    <property type="match status" value="1"/>
</dbReference>
<dbReference type="InterPro" id="IPR051920">
    <property type="entry name" value="MPT_Adenylyltrnsfr/MoaC-Rel"/>
</dbReference>
<dbReference type="SUPFAM" id="SSF55040">
    <property type="entry name" value="Molybdenum cofactor biosynthesis protein C, MoaC"/>
    <property type="match status" value="1"/>
</dbReference>